<keyword evidence="1" id="KW-1133">Transmembrane helix</keyword>
<dbReference type="Proteomes" id="UP001629156">
    <property type="component" value="Unassembled WGS sequence"/>
</dbReference>
<gene>
    <name evidence="2" type="ORF">ABS766_09335</name>
</gene>
<reference evidence="2 3" key="1">
    <citation type="submission" date="2024-06" db="EMBL/GenBank/DDBJ databases">
        <authorList>
            <person name="Kaempfer P."/>
            <person name="Viver T."/>
        </authorList>
    </citation>
    <scope>NUCLEOTIDE SEQUENCE [LARGE SCALE GENOMIC DNA]</scope>
    <source>
        <strain evidence="2 3">ST-119</strain>
    </source>
</reference>
<feature type="transmembrane region" description="Helical" evidence="1">
    <location>
        <begin position="20"/>
        <end position="36"/>
    </location>
</feature>
<dbReference type="RefSeq" id="WP_408084874.1">
    <property type="nucleotide sequence ID" value="NZ_JBELPZ010000008.1"/>
</dbReference>
<keyword evidence="1" id="KW-0472">Membrane</keyword>
<feature type="transmembrane region" description="Helical" evidence="1">
    <location>
        <begin position="43"/>
        <end position="65"/>
    </location>
</feature>
<feature type="transmembrane region" description="Helical" evidence="1">
    <location>
        <begin position="101"/>
        <end position="123"/>
    </location>
</feature>
<dbReference type="Pfam" id="PF13795">
    <property type="entry name" value="HupE_UreJ_2"/>
    <property type="match status" value="1"/>
</dbReference>
<feature type="transmembrane region" description="Helical" evidence="1">
    <location>
        <begin position="71"/>
        <end position="89"/>
    </location>
</feature>
<organism evidence="2 3">
    <name type="scientific">Flavobacterium rhizosphaerae</name>
    <dbReference type="NCBI Taxonomy" id="3163298"/>
    <lineage>
        <taxon>Bacteria</taxon>
        <taxon>Pseudomonadati</taxon>
        <taxon>Bacteroidota</taxon>
        <taxon>Flavobacteriia</taxon>
        <taxon>Flavobacteriales</taxon>
        <taxon>Flavobacteriaceae</taxon>
        <taxon>Flavobacterium</taxon>
    </lineage>
</organism>
<dbReference type="InterPro" id="IPR032809">
    <property type="entry name" value="Put_HupE_UreJ"/>
</dbReference>
<evidence type="ECO:0000256" key="1">
    <source>
        <dbReference type="SAM" id="Phobius"/>
    </source>
</evidence>
<name>A0ABW8YZP8_9FLAO</name>
<feature type="transmembrane region" description="Helical" evidence="1">
    <location>
        <begin position="174"/>
        <end position="191"/>
    </location>
</feature>
<keyword evidence="3" id="KW-1185">Reference proteome</keyword>
<sequence>MSEFWFYFDIGLRHVLDLSGYDHLLFLAMLAVPYTFKDWKTLVLLVTLFTLGHTMMLVLGVYGILNLNFEAVEFLIPLTIMVTALYNIFKQATKATKNNGNSFIAITTLLFGLIHGMGFYNFIKIDLTPQHEDKLMPLLGFAGGVEAAQIIIIIIVLLLSFGVERFTRLSRRDWVLVTSAFVAGVVLPLLISHKFW</sequence>
<evidence type="ECO:0000313" key="2">
    <source>
        <dbReference type="EMBL" id="MFL9844621.1"/>
    </source>
</evidence>
<protein>
    <submittedName>
        <fullName evidence="2">HupE/UreJ family protein</fullName>
    </submittedName>
</protein>
<proteinExistence type="predicted"/>
<dbReference type="EMBL" id="JBELPZ010000008">
    <property type="protein sequence ID" value="MFL9844621.1"/>
    <property type="molecule type" value="Genomic_DNA"/>
</dbReference>
<keyword evidence="1" id="KW-0812">Transmembrane</keyword>
<evidence type="ECO:0000313" key="3">
    <source>
        <dbReference type="Proteomes" id="UP001629156"/>
    </source>
</evidence>
<accession>A0ABW8YZP8</accession>
<comment type="caution">
    <text evidence="2">The sequence shown here is derived from an EMBL/GenBank/DDBJ whole genome shotgun (WGS) entry which is preliminary data.</text>
</comment>
<feature type="transmembrane region" description="Helical" evidence="1">
    <location>
        <begin position="135"/>
        <end position="162"/>
    </location>
</feature>